<dbReference type="SUPFAM" id="SSF56281">
    <property type="entry name" value="Metallo-hydrolase/oxidoreductase"/>
    <property type="match status" value="1"/>
</dbReference>
<accession>A0ABY8UWE8</accession>
<dbReference type="Pfam" id="PF00753">
    <property type="entry name" value="Lactamase_B"/>
    <property type="match status" value="1"/>
</dbReference>
<dbReference type="RefSeq" id="WP_231417011.1">
    <property type="nucleotide sequence ID" value="NZ_CP126446.1"/>
</dbReference>
<protein>
    <submittedName>
        <fullName evidence="2">MBL fold metallo-hydrolase</fullName>
    </submittedName>
</protein>
<dbReference type="InterPro" id="IPR036866">
    <property type="entry name" value="RibonucZ/Hydroxyglut_hydro"/>
</dbReference>
<dbReference type="InterPro" id="IPR050855">
    <property type="entry name" value="NDM-1-like"/>
</dbReference>
<proteinExistence type="predicted"/>
<reference evidence="2 3" key="1">
    <citation type="submission" date="2023-05" db="EMBL/GenBank/DDBJ databases">
        <title>Comparative genomics reveals the evidence of polycyclic aromatic hydrocarbons degradation in moderately halophilic genus Pontibacillus.</title>
        <authorList>
            <person name="Yang H."/>
            <person name="Qian Z."/>
        </authorList>
    </citation>
    <scope>NUCLEOTIDE SEQUENCE [LARGE SCALE GENOMIC DNA]</scope>
    <source>
        <strain evidence="3">HN14</strain>
    </source>
</reference>
<dbReference type="Gene3D" id="3.60.15.10">
    <property type="entry name" value="Ribonuclease Z/Hydroxyacylglutathione hydrolase-like"/>
    <property type="match status" value="1"/>
</dbReference>
<dbReference type="PANTHER" id="PTHR42951:SF9">
    <property type="entry name" value="METAL-DEPENDENT HYDROLASE"/>
    <property type="match status" value="1"/>
</dbReference>
<dbReference type="InterPro" id="IPR001279">
    <property type="entry name" value="Metallo-B-lactamas"/>
</dbReference>
<name>A0ABY8UWE8_9BACI</name>
<dbReference type="SMART" id="SM00849">
    <property type="entry name" value="Lactamase_B"/>
    <property type="match status" value="1"/>
</dbReference>
<dbReference type="Proteomes" id="UP001236652">
    <property type="component" value="Chromosome"/>
</dbReference>
<dbReference type="EMBL" id="CP126446">
    <property type="protein sequence ID" value="WIF96745.1"/>
    <property type="molecule type" value="Genomic_DNA"/>
</dbReference>
<sequence length="238" mass="25886">MRIRKDQNIYQLTYMPNFFPVNCYLVEEEDHLVLIDAALSLNKKAIIQAAKDIGKPIQRILLTHVHSDHIGALDGIVGDLQGIEVLIPRRESKILEGDLTLEDGEGANPIKGGVPKNVRTRPDRLLSDGDEVGSLVAIDAPGHTPGQMAYLDKRSNSLIAGDAFQTRGGLAVAGDLRLTFPFPALATWDKEVALHTAVKLLSYQPAYLGVGHGNSIKDPSNAIEKAIQQAKRSLEKGK</sequence>
<feature type="domain" description="Metallo-beta-lactamase" evidence="1">
    <location>
        <begin position="20"/>
        <end position="212"/>
    </location>
</feature>
<evidence type="ECO:0000313" key="2">
    <source>
        <dbReference type="EMBL" id="WIF96745.1"/>
    </source>
</evidence>
<evidence type="ECO:0000313" key="3">
    <source>
        <dbReference type="Proteomes" id="UP001236652"/>
    </source>
</evidence>
<keyword evidence="3" id="KW-1185">Reference proteome</keyword>
<gene>
    <name evidence="2" type="ORF">QNI29_13410</name>
</gene>
<dbReference type="CDD" id="cd07721">
    <property type="entry name" value="yflN-like_MBL-fold"/>
    <property type="match status" value="1"/>
</dbReference>
<evidence type="ECO:0000259" key="1">
    <source>
        <dbReference type="SMART" id="SM00849"/>
    </source>
</evidence>
<organism evidence="2 3">
    <name type="scientific">Pontibacillus chungwhensis</name>
    <dbReference type="NCBI Taxonomy" id="265426"/>
    <lineage>
        <taxon>Bacteria</taxon>
        <taxon>Bacillati</taxon>
        <taxon>Bacillota</taxon>
        <taxon>Bacilli</taxon>
        <taxon>Bacillales</taxon>
        <taxon>Bacillaceae</taxon>
        <taxon>Pontibacillus</taxon>
    </lineage>
</organism>
<dbReference type="PANTHER" id="PTHR42951">
    <property type="entry name" value="METALLO-BETA-LACTAMASE DOMAIN-CONTAINING"/>
    <property type="match status" value="1"/>
</dbReference>